<evidence type="ECO:0000313" key="2">
    <source>
        <dbReference type="Proteomes" id="UP001500742"/>
    </source>
</evidence>
<proteinExistence type="predicted"/>
<name>A0ABP7QHR7_9SPHI</name>
<protein>
    <submittedName>
        <fullName evidence="1">Uncharacterized protein</fullName>
    </submittedName>
</protein>
<sequence>MQQSGITISGSNVSLNFNESFKNLATYFFYFDNSYFIFTGKGGKNQNIMSFQKSILISYQSNDLKYPQLFAQYSFSKQRLSDEAYAIIKTNENYTNQELGPSPNFKL</sequence>
<organism evidence="1 2">
    <name type="scientific">Mucilaginibacter dorajii</name>
    <dbReference type="NCBI Taxonomy" id="692994"/>
    <lineage>
        <taxon>Bacteria</taxon>
        <taxon>Pseudomonadati</taxon>
        <taxon>Bacteroidota</taxon>
        <taxon>Sphingobacteriia</taxon>
        <taxon>Sphingobacteriales</taxon>
        <taxon>Sphingobacteriaceae</taxon>
        <taxon>Mucilaginibacter</taxon>
    </lineage>
</organism>
<keyword evidence="2" id="KW-1185">Reference proteome</keyword>
<dbReference type="EMBL" id="BAAAZC010000026">
    <property type="protein sequence ID" value="GAA3982347.1"/>
    <property type="molecule type" value="Genomic_DNA"/>
</dbReference>
<dbReference type="Proteomes" id="UP001500742">
    <property type="component" value="Unassembled WGS sequence"/>
</dbReference>
<gene>
    <name evidence="1" type="ORF">GCM10022210_37300</name>
</gene>
<comment type="caution">
    <text evidence="1">The sequence shown here is derived from an EMBL/GenBank/DDBJ whole genome shotgun (WGS) entry which is preliminary data.</text>
</comment>
<reference evidence="2" key="1">
    <citation type="journal article" date="2019" name="Int. J. Syst. Evol. Microbiol.">
        <title>The Global Catalogue of Microorganisms (GCM) 10K type strain sequencing project: providing services to taxonomists for standard genome sequencing and annotation.</title>
        <authorList>
            <consortium name="The Broad Institute Genomics Platform"/>
            <consortium name="The Broad Institute Genome Sequencing Center for Infectious Disease"/>
            <person name="Wu L."/>
            <person name="Ma J."/>
        </authorList>
    </citation>
    <scope>NUCLEOTIDE SEQUENCE [LARGE SCALE GENOMIC DNA]</scope>
    <source>
        <strain evidence="2">JCM 16601</strain>
    </source>
</reference>
<accession>A0ABP7QHR7</accession>
<evidence type="ECO:0000313" key="1">
    <source>
        <dbReference type="EMBL" id="GAA3982347.1"/>
    </source>
</evidence>